<dbReference type="SUPFAM" id="SSF57667">
    <property type="entry name" value="beta-beta-alpha zinc fingers"/>
    <property type="match status" value="6"/>
</dbReference>
<dbReference type="InterPro" id="IPR059121">
    <property type="entry name" value="CCHC_ZFPM2-like"/>
</dbReference>
<evidence type="ECO:0000259" key="14">
    <source>
        <dbReference type="PROSITE" id="PS50157"/>
    </source>
</evidence>
<evidence type="ECO:0000256" key="8">
    <source>
        <dbReference type="ARBA" id="ARBA00023125"/>
    </source>
</evidence>
<dbReference type="SMART" id="SM00355">
    <property type="entry name" value="ZnF_C2H2"/>
    <property type="match status" value="8"/>
</dbReference>
<feature type="region of interest" description="Disordered" evidence="13">
    <location>
        <begin position="51"/>
        <end position="82"/>
    </location>
</feature>
<organism evidence="16 17">
    <name type="scientific">Ignelater luminosus</name>
    <name type="common">Cucubano</name>
    <name type="synonym">Pyrophorus luminosus</name>
    <dbReference type="NCBI Taxonomy" id="2038154"/>
    <lineage>
        <taxon>Eukaryota</taxon>
        <taxon>Metazoa</taxon>
        <taxon>Ecdysozoa</taxon>
        <taxon>Arthropoda</taxon>
        <taxon>Hexapoda</taxon>
        <taxon>Insecta</taxon>
        <taxon>Pterygota</taxon>
        <taxon>Neoptera</taxon>
        <taxon>Endopterygota</taxon>
        <taxon>Coleoptera</taxon>
        <taxon>Polyphaga</taxon>
        <taxon>Elateriformia</taxon>
        <taxon>Elateroidea</taxon>
        <taxon>Elateridae</taxon>
        <taxon>Agrypninae</taxon>
        <taxon>Pyrophorini</taxon>
        <taxon>Ignelater</taxon>
    </lineage>
</organism>
<feature type="domain" description="C2H2-type" evidence="14">
    <location>
        <begin position="247"/>
        <end position="274"/>
    </location>
</feature>
<feature type="region of interest" description="Disordered" evidence="13">
    <location>
        <begin position="814"/>
        <end position="840"/>
    </location>
</feature>
<dbReference type="GO" id="GO:0000122">
    <property type="term" value="P:negative regulation of transcription by RNA polymerase II"/>
    <property type="evidence" value="ECO:0007669"/>
    <property type="project" value="TreeGrafter"/>
</dbReference>
<feature type="compositionally biased region" description="Low complexity" evidence="13">
    <location>
        <begin position="979"/>
        <end position="999"/>
    </location>
</feature>
<evidence type="ECO:0000256" key="10">
    <source>
        <dbReference type="ARBA" id="ARBA00023163"/>
    </source>
</evidence>
<dbReference type="InterPro" id="IPR034731">
    <property type="entry name" value="Znf_CCHC_FOG"/>
</dbReference>
<feature type="region of interest" description="Disordered" evidence="13">
    <location>
        <begin position="911"/>
        <end position="943"/>
    </location>
</feature>
<proteinExistence type="predicted"/>
<feature type="domain" description="CCHC FOG-type" evidence="15">
    <location>
        <begin position="288"/>
        <end position="321"/>
    </location>
</feature>
<feature type="compositionally biased region" description="Basic and acidic residues" evidence="13">
    <location>
        <begin position="913"/>
        <end position="932"/>
    </location>
</feature>
<dbReference type="GO" id="GO:0061629">
    <property type="term" value="F:RNA polymerase II-specific DNA-binding transcription factor binding"/>
    <property type="evidence" value="ECO:0007669"/>
    <property type="project" value="InterPro"/>
</dbReference>
<feature type="region of interest" description="Disordered" evidence="13">
    <location>
        <begin position="340"/>
        <end position="377"/>
    </location>
</feature>
<feature type="compositionally biased region" description="Polar residues" evidence="13">
    <location>
        <begin position="815"/>
        <end position="825"/>
    </location>
</feature>
<dbReference type="GO" id="GO:0003677">
    <property type="term" value="F:DNA binding"/>
    <property type="evidence" value="ECO:0007669"/>
    <property type="project" value="UniProtKB-KW"/>
</dbReference>
<dbReference type="GO" id="GO:0045944">
    <property type="term" value="P:positive regulation of transcription by RNA polymerase II"/>
    <property type="evidence" value="ECO:0007669"/>
    <property type="project" value="TreeGrafter"/>
</dbReference>
<dbReference type="Proteomes" id="UP000801492">
    <property type="component" value="Unassembled WGS sequence"/>
</dbReference>
<feature type="compositionally biased region" description="Low complexity" evidence="13">
    <location>
        <begin position="537"/>
        <end position="546"/>
    </location>
</feature>
<feature type="region of interest" description="Disordered" evidence="13">
    <location>
        <begin position="446"/>
        <end position="470"/>
    </location>
</feature>
<feature type="region of interest" description="Disordered" evidence="13">
    <location>
        <begin position="499"/>
        <end position="548"/>
    </location>
</feature>
<dbReference type="GO" id="GO:0005634">
    <property type="term" value="C:nucleus"/>
    <property type="evidence" value="ECO:0007669"/>
    <property type="project" value="UniProtKB-SubCell"/>
</dbReference>
<keyword evidence="11" id="KW-0539">Nucleus</keyword>
<feature type="compositionally biased region" description="Low complexity" evidence="13">
    <location>
        <begin position="340"/>
        <end position="357"/>
    </location>
</feature>
<keyword evidence="2" id="KW-0678">Repressor</keyword>
<feature type="compositionally biased region" description="Polar residues" evidence="13">
    <location>
        <begin position="225"/>
        <end position="242"/>
    </location>
</feature>
<dbReference type="PANTHER" id="PTHR12958">
    <property type="entry name" value="FRIEND OF GATA2-RELATED"/>
    <property type="match status" value="1"/>
</dbReference>
<dbReference type="Pfam" id="PF12874">
    <property type="entry name" value="zf-met"/>
    <property type="match status" value="1"/>
</dbReference>
<dbReference type="AlphaFoldDB" id="A0A8K0C7G0"/>
<dbReference type="EMBL" id="VTPC01090914">
    <property type="protein sequence ID" value="KAF2880759.1"/>
    <property type="molecule type" value="Genomic_DNA"/>
</dbReference>
<reference evidence="16" key="1">
    <citation type="submission" date="2019-08" db="EMBL/GenBank/DDBJ databases">
        <title>The genome of the North American firefly Photinus pyralis.</title>
        <authorList>
            <consortium name="Photinus pyralis genome working group"/>
            <person name="Fallon T.R."/>
            <person name="Sander Lower S.E."/>
            <person name="Weng J.-K."/>
        </authorList>
    </citation>
    <scope>NUCLEOTIDE SEQUENCE</scope>
    <source>
        <strain evidence="16">TRF0915ILg1</strain>
        <tissue evidence="16">Whole body</tissue>
    </source>
</reference>
<feature type="region of interest" description="Disordered" evidence="13">
    <location>
        <begin position="977"/>
        <end position="999"/>
    </location>
</feature>
<accession>A0A8K0C7G0</accession>
<evidence type="ECO:0008006" key="18">
    <source>
        <dbReference type="Google" id="ProtNLM"/>
    </source>
</evidence>
<feature type="domain" description="CCHC FOG-type" evidence="15">
    <location>
        <begin position="173"/>
        <end position="206"/>
    </location>
</feature>
<feature type="domain" description="CCHC FOG-type" evidence="15">
    <location>
        <begin position="673"/>
        <end position="706"/>
    </location>
</feature>
<keyword evidence="10" id="KW-0804">Transcription</keyword>
<feature type="domain" description="C2H2-type" evidence="14">
    <location>
        <begin position="735"/>
        <end position="762"/>
    </location>
</feature>
<evidence type="ECO:0000313" key="16">
    <source>
        <dbReference type="EMBL" id="KAF2880759.1"/>
    </source>
</evidence>
<dbReference type="GO" id="GO:0030154">
    <property type="term" value="P:cell differentiation"/>
    <property type="evidence" value="ECO:0007669"/>
    <property type="project" value="UniProtKB-ARBA"/>
</dbReference>
<dbReference type="PROSITE" id="PS50157">
    <property type="entry name" value="ZINC_FINGER_C2H2_2"/>
    <property type="match status" value="3"/>
</dbReference>
<evidence type="ECO:0000256" key="13">
    <source>
        <dbReference type="SAM" id="MobiDB-lite"/>
    </source>
</evidence>
<dbReference type="Pfam" id="PF25445">
    <property type="entry name" value="CCHC_ZFPM2"/>
    <property type="match status" value="1"/>
</dbReference>
<feature type="region of interest" description="Disordered" evidence="13">
    <location>
        <begin position="208"/>
        <end position="242"/>
    </location>
</feature>
<comment type="caution">
    <text evidence="16">The sequence shown here is derived from an EMBL/GenBank/DDBJ whole genome shotgun (WGS) entry which is preliminary data.</text>
</comment>
<keyword evidence="5 12" id="KW-0863">Zinc-finger</keyword>
<dbReference type="InterPro" id="IPR039746">
    <property type="entry name" value="FOG"/>
</dbReference>
<evidence type="ECO:0000256" key="6">
    <source>
        <dbReference type="ARBA" id="ARBA00022833"/>
    </source>
</evidence>
<evidence type="ECO:0000256" key="11">
    <source>
        <dbReference type="ARBA" id="ARBA00023242"/>
    </source>
</evidence>
<evidence type="ECO:0000256" key="7">
    <source>
        <dbReference type="ARBA" id="ARBA00023015"/>
    </source>
</evidence>
<feature type="domain" description="CCHC FOG-type" evidence="15">
    <location>
        <begin position="942"/>
        <end position="975"/>
    </location>
</feature>
<evidence type="ECO:0000256" key="1">
    <source>
        <dbReference type="ARBA" id="ARBA00004123"/>
    </source>
</evidence>
<dbReference type="GO" id="GO:0007507">
    <property type="term" value="P:heart development"/>
    <property type="evidence" value="ECO:0007669"/>
    <property type="project" value="TreeGrafter"/>
</dbReference>
<dbReference type="InterPro" id="IPR036236">
    <property type="entry name" value="Znf_C2H2_sf"/>
</dbReference>
<evidence type="ECO:0000256" key="4">
    <source>
        <dbReference type="ARBA" id="ARBA00022737"/>
    </source>
</evidence>
<feature type="domain" description="CCHC FOG-type" evidence="15">
    <location>
        <begin position="615"/>
        <end position="648"/>
    </location>
</feature>
<gene>
    <name evidence="16" type="ORF">ILUMI_25410</name>
</gene>
<protein>
    <recommendedName>
        <fullName evidence="18">Zinc finger protein ush</fullName>
    </recommendedName>
</protein>
<keyword evidence="8" id="KW-0238">DNA-binding</keyword>
<sequence>MLDAATYIHYSPCKIMLNRYIRGNTKRFLKIHVKGEDEEWGSNDANAMATEEVTAPPGNETTGESDKVSTAGSTVEDERPDKKVIATDEVTTPRLRLKASLATDPALQPQATAVTSVKRDPDAAVSPPNTAEYLASLPPALQTVLASSRFFLPPHINLSESAIRPEPAEVPRQSSAPIFMCAPCSIKFSSLSTLEAHQTYYCSHRINKTSSDAEESKSGTGAEPSGNQSDQDASENASKSVRTGKQYTCTHCSYSADKKVSLNRHMRMHTVSPSPVNPPTTISNGDVGQDNQDRYCADCDIRFSSQKTFRAHKLHYCSSRHMNKPTVTISPAGVPTVVTSSKTTSSCTSGSTSTSPVDTSTCRTPPSPATAATPSQQPFLALPTNPILIVPYSVFRGASLLPGLLPNVSGLPAPDTPCFLLPNGTLQPMSQAVPSNVTSQMEVLKSVNKTKEPPVTRDSSGPLDLSIRKTPEPKELVINLGDDHEKENIKLRSPTPEQIICAPSLHGSPPLTPSSLREPSPVQILSPKRKYEHDSSRSNSPRLSRLTPKVIASETEKSQLSPESNKSLNLSFGIPASLHPLLRAGPLPLLPPELQIRLAAGELPTIPPPTAPQVLVKQGVSKCKECNIVFCKHENYIVHKKHYCSARLQDDEISKNSGSPPVSPGSAGTTSPAGQYQQLICLACGIKFTSLDNLNAHQAYYCLKRNDIEVRRCGKCRGIAEPGHQCVPPGPFAGWKCPCCDVVSATASAAQRHMDTHTGVKAYRCTICRYKGNTLRGMRTHIRMHFDKRSPDLQEEKYISYILEDDGANVVEASMTPSTTGPSNVTDDRAVSPSSEGRAEPLHHCAQCSYSSVYKANVLRHVKLVHNVAEEEHLSNGSTDKNSKSMPTLEEDEEIVVKKEAIEPEVIIAPIEEVTKEEPADVSPEEKSKQESEKEDEALKDESKQRNKYCKSCDISFKFHTTYIAHKKFYCSSHAGEITNANTNNNNPTTRAAEAASVL</sequence>
<dbReference type="InterPro" id="IPR013087">
    <property type="entry name" value="Znf_C2H2_type"/>
</dbReference>
<keyword evidence="17" id="KW-1185">Reference proteome</keyword>
<name>A0A8K0C7G0_IGNLU</name>
<feature type="compositionally biased region" description="Polar residues" evidence="13">
    <location>
        <begin position="875"/>
        <end position="886"/>
    </location>
</feature>
<dbReference type="GO" id="GO:0008270">
    <property type="term" value="F:zinc ion binding"/>
    <property type="evidence" value="ECO:0007669"/>
    <property type="project" value="UniProtKB-KW"/>
</dbReference>
<feature type="domain" description="C2H2-type" evidence="14">
    <location>
        <begin position="179"/>
        <end position="209"/>
    </location>
</feature>
<dbReference type="OrthoDB" id="8742770at2759"/>
<dbReference type="PROSITE" id="PS51810">
    <property type="entry name" value="ZF_CCHC_FOG"/>
    <property type="match status" value="5"/>
</dbReference>
<comment type="subcellular location">
    <subcellularLocation>
        <location evidence="1">Nucleus</location>
    </subcellularLocation>
</comment>
<dbReference type="FunFam" id="3.30.160.60:FF:000100">
    <property type="entry name" value="Zinc finger 45-like"/>
    <property type="match status" value="1"/>
</dbReference>
<evidence type="ECO:0000259" key="15">
    <source>
        <dbReference type="PROSITE" id="PS51810"/>
    </source>
</evidence>
<feature type="region of interest" description="Disordered" evidence="13">
    <location>
        <begin position="870"/>
        <end position="891"/>
    </location>
</feature>
<evidence type="ECO:0000256" key="2">
    <source>
        <dbReference type="ARBA" id="ARBA00022491"/>
    </source>
</evidence>
<evidence type="ECO:0000256" key="12">
    <source>
        <dbReference type="PROSITE-ProRule" id="PRU00042"/>
    </source>
</evidence>
<keyword evidence="6" id="KW-0862">Zinc</keyword>
<evidence type="ECO:0000256" key="3">
    <source>
        <dbReference type="ARBA" id="ARBA00022723"/>
    </source>
</evidence>
<evidence type="ECO:0000256" key="9">
    <source>
        <dbReference type="ARBA" id="ARBA00023159"/>
    </source>
</evidence>
<dbReference type="GO" id="GO:0009653">
    <property type="term" value="P:anatomical structure morphogenesis"/>
    <property type="evidence" value="ECO:0007669"/>
    <property type="project" value="UniProtKB-ARBA"/>
</dbReference>
<dbReference type="PANTHER" id="PTHR12958:SF3">
    <property type="entry name" value="ZINC FINGER PROTEIN USH"/>
    <property type="match status" value="1"/>
</dbReference>
<evidence type="ECO:0000313" key="17">
    <source>
        <dbReference type="Proteomes" id="UP000801492"/>
    </source>
</evidence>
<keyword evidence="9" id="KW-0010">Activator</keyword>
<dbReference type="Gene3D" id="3.30.160.60">
    <property type="entry name" value="Classic Zinc Finger"/>
    <property type="match status" value="2"/>
</dbReference>
<keyword evidence="7" id="KW-0805">Transcription regulation</keyword>
<keyword evidence="3" id="KW-0479">Metal-binding</keyword>
<evidence type="ECO:0000256" key="5">
    <source>
        <dbReference type="ARBA" id="ARBA00022771"/>
    </source>
</evidence>
<keyword evidence="4" id="KW-0677">Repeat</keyword>